<keyword evidence="2" id="KW-0808">Transferase</keyword>
<dbReference type="FunFam" id="3.40.50.2020:FF:000002">
    <property type="entry name" value="Ribose-phosphate pyrophosphokinase"/>
    <property type="match status" value="1"/>
</dbReference>
<evidence type="ECO:0000256" key="8">
    <source>
        <dbReference type="ARBA" id="ARBA00022842"/>
    </source>
</evidence>
<dbReference type="CDD" id="cd06223">
    <property type="entry name" value="PRTases_typeI"/>
    <property type="match status" value="1"/>
</dbReference>
<keyword evidence="4" id="KW-0545">Nucleotide biosynthesis</keyword>
<dbReference type="Pfam" id="PF14572">
    <property type="entry name" value="Pribosyl_synth"/>
    <property type="match status" value="1"/>
</dbReference>
<evidence type="ECO:0000256" key="7">
    <source>
        <dbReference type="ARBA" id="ARBA00022840"/>
    </source>
</evidence>
<dbReference type="GO" id="GO:0005524">
    <property type="term" value="F:ATP binding"/>
    <property type="evidence" value="ECO:0007669"/>
    <property type="project" value="UniProtKB-KW"/>
</dbReference>
<dbReference type="PANTHER" id="PTHR10210:SF41">
    <property type="entry name" value="RIBOSE-PHOSPHATE PYROPHOSPHOKINASE 1, CHLOROPLASTIC"/>
    <property type="match status" value="1"/>
</dbReference>
<evidence type="ECO:0000256" key="3">
    <source>
        <dbReference type="ARBA" id="ARBA00022723"/>
    </source>
</evidence>
<dbReference type="PANTHER" id="PTHR10210">
    <property type="entry name" value="RIBOSE-PHOSPHATE DIPHOSPHOKINASE FAMILY MEMBER"/>
    <property type="match status" value="1"/>
</dbReference>
<keyword evidence="8" id="KW-0460">Magnesium</keyword>
<feature type="region of interest" description="Disordered" evidence="10">
    <location>
        <begin position="1"/>
        <end position="23"/>
    </location>
</feature>
<evidence type="ECO:0000256" key="4">
    <source>
        <dbReference type="ARBA" id="ARBA00022727"/>
    </source>
</evidence>
<dbReference type="AlphaFoldDB" id="A0A6J7ITC6"/>
<name>A0A6J7ITC6_9ZZZZ</name>
<reference evidence="12" key="1">
    <citation type="submission" date="2020-05" db="EMBL/GenBank/DDBJ databases">
        <authorList>
            <person name="Chiriac C."/>
            <person name="Salcher M."/>
            <person name="Ghai R."/>
            <person name="Kavagutti S V."/>
        </authorList>
    </citation>
    <scope>NUCLEOTIDE SEQUENCE</scope>
</reference>
<evidence type="ECO:0000256" key="5">
    <source>
        <dbReference type="ARBA" id="ARBA00022741"/>
    </source>
</evidence>
<dbReference type="NCBIfam" id="NF002320">
    <property type="entry name" value="PRK01259.1"/>
    <property type="match status" value="1"/>
</dbReference>
<keyword evidence="7" id="KW-0067">ATP-binding</keyword>
<evidence type="ECO:0000256" key="2">
    <source>
        <dbReference type="ARBA" id="ARBA00022679"/>
    </source>
</evidence>
<dbReference type="EC" id="2.7.6.1" evidence="1"/>
<evidence type="ECO:0000256" key="9">
    <source>
        <dbReference type="ARBA" id="ARBA00049535"/>
    </source>
</evidence>
<accession>A0A6J7ITC6</accession>
<comment type="catalytic activity">
    <reaction evidence="9">
        <text>D-ribose 5-phosphate + ATP = 5-phospho-alpha-D-ribose 1-diphosphate + AMP + H(+)</text>
        <dbReference type="Rhea" id="RHEA:15609"/>
        <dbReference type="ChEBI" id="CHEBI:15378"/>
        <dbReference type="ChEBI" id="CHEBI:30616"/>
        <dbReference type="ChEBI" id="CHEBI:58017"/>
        <dbReference type="ChEBI" id="CHEBI:78346"/>
        <dbReference type="ChEBI" id="CHEBI:456215"/>
        <dbReference type="EC" id="2.7.6.1"/>
    </reaction>
</comment>
<dbReference type="EMBL" id="CAFBMX010000006">
    <property type="protein sequence ID" value="CAB4933572.1"/>
    <property type="molecule type" value="Genomic_DNA"/>
</dbReference>
<evidence type="ECO:0000259" key="11">
    <source>
        <dbReference type="Pfam" id="PF13793"/>
    </source>
</evidence>
<dbReference type="Gene3D" id="3.40.50.2020">
    <property type="match status" value="2"/>
</dbReference>
<dbReference type="SUPFAM" id="SSF53271">
    <property type="entry name" value="PRTase-like"/>
    <property type="match status" value="1"/>
</dbReference>
<dbReference type="InterPro" id="IPR000842">
    <property type="entry name" value="PRib_PP_synth_CS"/>
</dbReference>
<dbReference type="GO" id="GO:0006015">
    <property type="term" value="P:5-phosphoribose 1-diphosphate biosynthetic process"/>
    <property type="evidence" value="ECO:0007669"/>
    <property type="project" value="TreeGrafter"/>
</dbReference>
<keyword evidence="6" id="KW-0418">Kinase</keyword>
<keyword evidence="3" id="KW-0479">Metal-binding</keyword>
<dbReference type="FunFam" id="3.40.50.2020:FF:000014">
    <property type="entry name" value="Ribose-phosphate pyrophosphokinase 1"/>
    <property type="match status" value="1"/>
</dbReference>
<dbReference type="InterPro" id="IPR029099">
    <property type="entry name" value="Pribosyltran_N"/>
</dbReference>
<sequence length="354" mass="37817">MTAPVPTLSDAAGPDDGPVTSTAMNTSLPIDYDKRLMLFSGRANPELAERIAERLGVGLGPITLKTFSNGEVYCRFEESIRGADVFIIQPICGNPQTGITANDALMELLVMIDAAVGASAHRVIAVMPWYGYSRQDKKSAPREPISARLVARMIESAGADRVLTMDLHAGQVQAFFQIPVDHMTALFMLTQYFADLSLHDLVVVSPDAGRVKLNKRFASQIGAELAILDKERPAQQVAEIGYVIGDVRGKTAVIVDDMIDTAGTLRAAGQTVIDAGATRVFAAATHPVLSGAAFENLAAAPFEQIIVTDTIPLSPGAPENIRTLSCSALLADSIRRIFSDDSVSEVFGGENQLF</sequence>
<dbReference type="NCBIfam" id="TIGR01251">
    <property type="entry name" value="ribP_PPkin"/>
    <property type="match status" value="1"/>
</dbReference>
<dbReference type="GO" id="GO:0016301">
    <property type="term" value="F:kinase activity"/>
    <property type="evidence" value="ECO:0007669"/>
    <property type="project" value="UniProtKB-KW"/>
</dbReference>
<evidence type="ECO:0000256" key="10">
    <source>
        <dbReference type="SAM" id="MobiDB-lite"/>
    </source>
</evidence>
<dbReference type="GO" id="GO:0004749">
    <property type="term" value="F:ribose phosphate diphosphokinase activity"/>
    <property type="evidence" value="ECO:0007669"/>
    <property type="project" value="UniProtKB-EC"/>
</dbReference>
<dbReference type="GO" id="GO:0005737">
    <property type="term" value="C:cytoplasm"/>
    <property type="evidence" value="ECO:0007669"/>
    <property type="project" value="TreeGrafter"/>
</dbReference>
<dbReference type="Pfam" id="PF13793">
    <property type="entry name" value="Pribosyltran_N"/>
    <property type="match status" value="1"/>
</dbReference>
<dbReference type="InterPro" id="IPR005946">
    <property type="entry name" value="Rib-P_diPkinase"/>
</dbReference>
<dbReference type="GO" id="GO:0000287">
    <property type="term" value="F:magnesium ion binding"/>
    <property type="evidence" value="ECO:0007669"/>
    <property type="project" value="InterPro"/>
</dbReference>
<dbReference type="GO" id="GO:0006164">
    <property type="term" value="P:purine nucleotide biosynthetic process"/>
    <property type="evidence" value="ECO:0007669"/>
    <property type="project" value="TreeGrafter"/>
</dbReference>
<feature type="domain" description="Ribose-phosphate pyrophosphokinase N-terminal" evidence="11">
    <location>
        <begin position="36"/>
        <end position="158"/>
    </location>
</feature>
<organism evidence="12">
    <name type="scientific">freshwater metagenome</name>
    <dbReference type="NCBI Taxonomy" id="449393"/>
    <lineage>
        <taxon>unclassified sequences</taxon>
        <taxon>metagenomes</taxon>
        <taxon>ecological metagenomes</taxon>
    </lineage>
</organism>
<dbReference type="InterPro" id="IPR000836">
    <property type="entry name" value="PRTase_dom"/>
</dbReference>
<dbReference type="GO" id="GO:0002189">
    <property type="term" value="C:ribose phosphate diphosphokinase complex"/>
    <property type="evidence" value="ECO:0007669"/>
    <property type="project" value="TreeGrafter"/>
</dbReference>
<dbReference type="PROSITE" id="PS00114">
    <property type="entry name" value="PRPP_SYNTHASE"/>
    <property type="match status" value="1"/>
</dbReference>
<dbReference type="GO" id="GO:0009156">
    <property type="term" value="P:ribonucleoside monophosphate biosynthetic process"/>
    <property type="evidence" value="ECO:0007669"/>
    <property type="project" value="InterPro"/>
</dbReference>
<evidence type="ECO:0000256" key="6">
    <source>
        <dbReference type="ARBA" id="ARBA00022777"/>
    </source>
</evidence>
<proteinExistence type="predicted"/>
<protein>
    <recommendedName>
        <fullName evidence="1">ribose-phosphate diphosphokinase</fullName>
        <ecNumber evidence="1">2.7.6.1</ecNumber>
    </recommendedName>
</protein>
<dbReference type="SMART" id="SM01400">
    <property type="entry name" value="Pribosyltran_N"/>
    <property type="match status" value="1"/>
</dbReference>
<evidence type="ECO:0000256" key="1">
    <source>
        <dbReference type="ARBA" id="ARBA00013247"/>
    </source>
</evidence>
<dbReference type="InterPro" id="IPR029057">
    <property type="entry name" value="PRTase-like"/>
</dbReference>
<evidence type="ECO:0000313" key="12">
    <source>
        <dbReference type="EMBL" id="CAB4933572.1"/>
    </source>
</evidence>
<gene>
    <name evidence="12" type="ORF">UFOPK3674_01320</name>
</gene>
<keyword evidence="5" id="KW-0547">Nucleotide-binding</keyword>